<evidence type="ECO:0000313" key="3">
    <source>
        <dbReference type="Proteomes" id="UP000018227"/>
    </source>
</evidence>
<protein>
    <submittedName>
        <fullName evidence="2">PIN domain protein</fullName>
    </submittedName>
</protein>
<proteinExistence type="predicted"/>
<dbReference type="eggNOG" id="COG5611">
    <property type="taxonomic scope" value="Bacteria"/>
</dbReference>
<sequence length="119" mass="13793">MVMLDANVILRYILNDNEDMVLEVTEVIKSKNVIVTIEVIAEVIYVLKRIYGVDKREITESILDFISDIDVVEKDVLMLGVETYAEKNLDFIDCILYAYKCIKGYDVFTFDKKLKKLLS</sequence>
<dbReference type="OrthoDB" id="9789052at2"/>
<dbReference type="InterPro" id="IPR002716">
    <property type="entry name" value="PIN_dom"/>
</dbReference>
<gene>
    <name evidence="2" type="ORF">GCWU0000282_001095</name>
</gene>
<keyword evidence="3" id="KW-1185">Reference proteome</keyword>
<dbReference type="Gene3D" id="3.40.50.1010">
    <property type="entry name" value="5'-nuclease"/>
    <property type="match status" value="1"/>
</dbReference>
<comment type="caution">
    <text evidence="2">The sequence shown here is derived from an EMBL/GenBank/DDBJ whole genome shotgun (WGS) entry which is preliminary data.</text>
</comment>
<dbReference type="SUPFAM" id="SSF88723">
    <property type="entry name" value="PIN domain-like"/>
    <property type="match status" value="1"/>
</dbReference>
<dbReference type="Proteomes" id="UP000018227">
    <property type="component" value="Unassembled WGS sequence"/>
</dbReference>
<dbReference type="EMBL" id="ACIL03000007">
    <property type="protein sequence ID" value="ESL03927.1"/>
    <property type="molecule type" value="Genomic_DNA"/>
</dbReference>
<dbReference type="HOGENOM" id="CLU_121449_1_1_9"/>
<dbReference type="STRING" id="592026.GCWU0000282_001095"/>
<reference evidence="2 3" key="1">
    <citation type="submission" date="2013-06" db="EMBL/GenBank/DDBJ databases">
        <authorList>
            <person name="Weinstock G."/>
            <person name="Sodergren E."/>
            <person name="Clifton S."/>
            <person name="Fulton L."/>
            <person name="Fulton B."/>
            <person name="Courtney L."/>
            <person name="Fronick C."/>
            <person name="Harrison M."/>
            <person name="Strong C."/>
            <person name="Farmer C."/>
            <person name="Delahaunty K."/>
            <person name="Markovic C."/>
            <person name="Hall O."/>
            <person name="Minx P."/>
            <person name="Tomlinson C."/>
            <person name="Mitreva M."/>
            <person name="Nelson J."/>
            <person name="Hou S."/>
            <person name="Wollam A."/>
            <person name="Pepin K.H."/>
            <person name="Johnson M."/>
            <person name="Bhonagiri V."/>
            <person name="Nash W.E."/>
            <person name="Warren W."/>
            <person name="Chinwalla A."/>
            <person name="Mardis E.R."/>
            <person name="Wilson R.K."/>
        </authorList>
    </citation>
    <scope>NUCLEOTIDE SEQUENCE [LARGE SCALE GENOMIC DNA]</scope>
    <source>
        <strain evidence="2 3">ATCC 51271</strain>
    </source>
</reference>
<name>V2Y759_9FIRM</name>
<dbReference type="RefSeq" id="WP_023353976.1">
    <property type="nucleotide sequence ID" value="NZ_KI535367.1"/>
</dbReference>
<evidence type="ECO:0000259" key="1">
    <source>
        <dbReference type="Pfam" id="PF01850"/>
    </source>
</evidence>
<organism evidence="2 3">
    <name type="scientific">Catonella morbi ATCC 51271</name>
    <dbReference type="NCBI Taxonomy" id="592026"/>
    <lineage>
        <taxon>Bacteria</taxon>
        <taxon>Bacillati</taxon>
        <taxon>Bacillota</taxon>
        <taxon>Clostridia</taxon>
        <taxon>Lachnospirales</taxon>
        <taxon>Lachnospiraceae</taxon>
        <taxon>Catonella</taxon>
    </lineage>
</organism>
<accession>V2Y759</accession>
<feature type="domain" description="PIN" evidence="1">
    <location>
        <begin position="2"/>
        <end position="116"/>
    </location>
</feature>
<evidence type="ECO:0000313" key="2">
    <source>
        <dbReference type="EMBL" id="ESL03927.1"/>
    </source>
</evidence>
<dbReference type="InterPro" id="IPR029060">
    <property type="entry name" value="PIN-like_dom_sf"/>
</dbReference>
<dbReference type="Pfam" id="PF01850">
    <property type="entry name" value="PIN"/>
    <property type="match status" value="1"/>
</dbReference>
<dbReference type="AlphaFoldDB" id="V2Y759"/>